<dbReference type="InterPro" id="IPR014284">
    <property type="entry name" value="RNA_pol_sigma-70_dom"/>
</dbReference>
<dbReference type="OrthoDB" id="9783788at2"/>
<evidence type="ECO:0000313" key="10">
    <source>
        <dbReference type="Proteomes" id="UP000030401"/>
    </source>
</evidence>
<evidence type="ECO:0000256" key="7">
    <source>
        <dbReference type="ARBA" id="ARBA00024764"/>
    </source>
</evidence>
<dbReference type="Proteomes" id="UP000030401">
    <property type="component" value="Unassembled WGS sequence"/>
</dbReference>
<keyword evidence="4" id="KW-0731">Sigma factor</keyword>
<dbReference type="eggNOG" id="COG1595">
    <property type="taxonomic scope" value="Bacteria"/>
</dbReference>
<evidence type="ECO:0000313" key="9">
    <source>
        <dbReference type="EMBL" id="KGX86353.1"/>
    </source>
</evidence>
<dbReference type="InterPro" id="IPR013325">
    <property type="entry name" value="RNA_pol_sigma_r2"/>
</dbReference>
<organism evidence="9 10">
    <name type="scientific">Pontibacillus litoralis JSM 072002</name>
    <dbReference type="NCBI Taxonomy" id="1385512"/>
    <lineage>
        <taxon>Bacteria</taxon>
        <taxon>Bacillati</taxon>
        <taxon>Bacillota</taxon>
        <taxon>Bacilli</taxon>
        <taxon>Bacillales</taxon>
        <taxon>Bacillaceae</taxon>
        <taxon>Pontibacillus</taxon>
    </lineage>
</organism>
<dbReference type="EMBL" id="AVPG01000014">
    <property type="protein sequence ID" value="KGX86353.1"/>
    <property type="molecule type" value="Genomic_DNA"/>
</dbReference>
<accession>A0A0A5G5B9</accession>
<comment type="caution">
    <text evidence="9">The sequence shown here is derived from an EMBL/GenBank/DDBJ whole genome shotgun (WGS) entry which is preliminary data.</text>
</comment>
<feature type="domain" description="RNA polymerase sigma-70 region 2" evidence="8">
    <location>
        <begin position="9"/>
        <end position="76"/>
    </location>
</feature>
<dbReference type="NCBIfam" id="TIGR02937">
    <property type="entry name" value="sigma70-ECF"/>
    <property type="match status" value="1"/>
</dbReference>
<proteinExistence type="inferred from homology"/>
<dbReference type="STRING" id="1385512.N784_05225"/>
<sequence>MTQLEYEQLVADYHPMIHRTIHRLGIMDPFGEFYQEGLLALWEVAQTYDEEKGKLSPYVYFIIRNRLISFIRSRNRKQAQTEEIMEKSRDEATVEMEIDAFDPFLYAHIQSVLTVNQMKWFNGFILQDLAVKDIARKEGVSINAVKNWARLAKQKLRSETVLLEYVGKTMEG</sequence>
<dbReference type="SUPFAM" id="SSF88946">
    <property type="entry name" value="Sigma2 domain of RNA polymerase sigma factors"/>
    <property type="match status" value="1"/>
</dbReference>
<evidence type="ECO:0000256" key="2">
    <source>
        <dbReference type="ARBA" id="ARBA00010641"/>
    </source>
</evidence>
<keyword evidence="3" id="KW-0805">Transcription regulation</keyword>
<dbReference type="Gene3D" id="1.10.10.10">
    <property type="entry name" value="Winged helix-like DNA-binding domain superfamily/Winged helix DNA-binding domain"/>
    <property type="match status" value="1"/>
</dbReference>
<dbReference type="InterPro" id="IPR039425">
    <property type="entry name" value="RNA_pol_sigma-70-like"/>
</dbReference>
<dbReference type="GO" id="GO:0003677">
    <property type="term" value="F:DNA binding"/>
    <property type="evidence" value="ECO:0007669"/>
    <property type="project" value="UniProtKB-KW"/>
</dbReference>
<dbReference type="InterPro" id="IPR007394">
    <property type="entry name" value="UPF0122"/>
</dbReference>
<dbReference type="InterPro" id="IPR007627">
    <property type="entry name" value="RNA_pol_sigma70_r2"/>
</dbReference>
<comment type="similarity">
    <text evidence="2">Belongs to the sigma-70 factor family. ECF subfamily.</text>
</comment>
<gene>
    <name evidence="9" type="ORF">N784_05225</name>
</gene>
<dbReference type="PANTHER" id="PTHR43133">
    <property type="entry name" value="RNA POLYMERASE ECF-TYPE SIGMA FACTO"/>
    <property type="match status" value="1"/>
</dbReference>
<reference evidence="9 10" key="1">
    <citation type="submission" date="2013-08" db="EMBL/GenBank/DDBJ databases">
        <authorList>
            <person name="Huang J."/>
            <person name="Wang G."/>
        </authorList>
    </citation>
    <scope>NUCLEOTIDE SEQUENCE [LARGE SCALE GENOMIC DNA]</scope>
    <source>
        <strain evidence="9 10">JSM 072002</strain>
    </source>
</reference>
<dbReference type="AlphaFoldDB" id="A0A0A5G5B9"/>
<keyword evidence="10" id="KW-1185">Reference proteome</keyword>
<evidence type="ECO:0000256" key="4">
    <source>
        <dbReference type="ARBA" id="ARBA00023082"/>
    </source>
</evidence>
<name>A0A0A5G5B9_9BACI</name>
<evidence type="ECO:0000256" key="6">
    <source>
        <dbReference type="ARBA" id="ARBA00023163"/>
    </source>
</evidence>
<dbReference type="Gene3D" id="1.10.1740.10">
    <property type="match status" value="1"/>
</dbReference>
<evidence type="ECO:0000256" key="1">
    <source>
        <dbReference type="ARBA" id="ARBA00008720"/>
    </source>
</evidence>
<evidence type="ECO:0000259" key="8">
    <source>
        <dbReference type="Pfam" id="PF04542"/>
    </source>
</evidence>
<dbReference type="GO" id="GO:0016987">
    <property type="term" value="F:sigma factor activity"/>
    <property type="evidence" value="ECO:0007669"/>
    <property type="project" value="UniProtKB-KW"/>
</dbReference>
<keyword evidence="6" id="KW-0804">Transcription</keyword>
<protein>
    <recommendedName>
        <fullName evidence="8">RNA polymerase sigma-70 region 2 domain-containing protein</fullName>
    </recommendedName>
</protein>
<comment type="function">
    <text evidence="7">Might take part in the signal recognition particle (SRP) pathway. This is inferred from the conservation of its genetic proximity to ftsY/ffh. May be a regulatory protein.</text>
</comment>
<dbReference type="InterPro" id="IPR036388">
    <property type="entry name" value="WH-like_DNA-bd_sf"/>
</dbReference>
<keyword evidence="5" id="KW-0238">DNA-binding</keyword>
<evidence type="ECO:0000256" key="5">
    <source>
        <dbReference type="ARBA" id="ARBA00023125"/>
    </source>
</evidence>
<comment type="similarity">
    <text evidence="1">Belongs to the UPF0122 family.</text>
</comment>
<dbReference type="PANTHER" id="PTHR43133:SF8">
    <property type="entry name" value="RNA POLYMERASE SIGMA FACTOR HI_1459-RELATED"/>
    <property type="match status" value="1"/>
</dbReference>
<dbReference type="Pfam" id="PF04297">
    <property type="entry name" value="UPF0122"/>
    <property type="match status" value="1"/>
</dbReference>
<dbReference type="SUPFAM" id="SSF88659">
    <property type="entry name" value="Sigma3 and sigma4 domains of RNA polymerase sigma factors"/>
    <property type="match status" value="1"/>
</dbReference>
<evidence type="ECO:0000256" key="3">
    <source>
        <dbReference type="ARBA" id="ARBA00023015"/>
    </source>
</evidence>
<dbReference type="GO" id="GO:0006352">
    <property type="term" value="P:DNA-templated transcription initiation"/>
    <property type="evidence" value="ECO:0007669"/>
    <property type="project" value="InterPro"/>
</dbReference>
<dbReference type="RefSeq" id="WP_036834600.1">
    <property type="nucleotide sequence ID" value="NZ_AVPG01000014.1"/>
</dbReference>
<dbReference type="InterPro" id="IPR013324">
    <property type="entry name" value="RNA_pol_sigma_r3/r4-like"/>
</dbReference>
<dbReference type="Pfam" id="PF04542">
    <property type="entry name" value="Sigma70_r2"/>
    <property type="match status" value="1"/>
</dbReference>